<organism evidence="5 6">
    <name type="scientific">Dendrothele bispora (strain CBS 962.96)</name>
    <dbReference type="NCBI Taxonomy" id="1314807"/>
    <lineage>
        <taxon>Eukaryota</taxon>
        <taxon>Fungi</taxon>
        <taxon>Dikarya</taxon>
        <taxon>Basidiomycota</taxon>
        <taxon>Agaricomycotina</taxon>
        <taxon>Agaricomycetes</taxon>
        <taxon>Agaricomycetidae</taxon>
        <taxon>Agaricales</taxon>
        <taxon>Agaricales incertae sedis</taxon>
        <taxon>Dendrothele</taxon>
    </lineage>
</organism>
<dbReference type="EMBL" id="ML179038">
    <property type="protein sequence ID" value="THV07310.1"/>
    <property type="molecule type" value="Genomic_DNA"/>
</dbReference>
<dbReference type="InterPro" id="IPR042231">
    <property type="entry name" value="Cho/carn_acyl_trans_2"/>
</dbReference>
<dbReference type="OrthoDB" id="240216at2759"/>
<dbReference type="InterPro" id="IPR023213">
    <property type="entry name" value="CAT-like_dom_sf"/>
</dbReference>
<dbReference type="InterPro" id="IPR039551">
    <property type="entry name" value="Cho/carn_acyl_trans"/>
</dbReference>
<keyword evidence="2 5" id="KW-0808">Transferase</keyword>
<dbReference type="Proteomes" id="UP000297245">
    <property type="component" value="Unassembled WGS sequence"/>
</dbReference>
<evidence type="ECO:0000256" key="3">
    <source>
        <dbReference type="ARBA" id="ARBA00023315"/>
    </source>
</evidence>
<evidence type="ECO:0000313" key="6">
    <source>
        <dbReference type="Proteomes" id="UP000297245"/>
    </source>
</evidence>
<protein>
    <submittedName>
        <fullName evidence="5">CoA-dependent acyltransferase</fullName>
    </submittedName>
</protein>
<dbReference type="GO" id="GO:0016746">
    <property type="term" value="F:acyltransferase activity"/>
    <property type="evidence" value="ECO:0007669"/>
    <property type="project" value="UniProtKB-KW"/>
</dbReference>
<dbReference type="SUPFAM" id="SSF52777">
    <property type="entry name" value="CoA-dependent acyltransferases"/>
    <property type="match status" value="2"/>
</dbReference>
<dbReference type="InterPro" id="IPR000542">
    <property type="entry name" value="Carn_acyl_trans"/>
</dbReference>
<evidence type="ECO:0000256" key="2">
    <source>
        <dbReference type="ARBA" id="ARBA00022679"/>
    </source>
</evidence>
<comment type="similarity">
    <text evidence="1">Belongs to the carnitine/choline acetyltransferase family.</text>
</comment>
<keyword evidence="3 5" id="KW-0012">Acyltransferase</keyword>
<reference evidence="5 6" key="1">
    <citation type="journal article" date="2019" name="Nat. Ecol. Evol.">
        <title>Megaphylogeny resolves global patterns of mushroom evolution.</title>
        <authorList>
            <person name="Varga T."/>
            <person name="Krizsan K."/>
            <person name="Foldi C."/>
            <person name="Dima B."/>
            <person name="Sanchez-Garcia M."/>
            <person name="Sanchez-Ramirez S."/>
            <person name="Szollosi G.J."/>
            <person name="Szarkandi J.G."/>
            <person name="Papp V."/>
            <person name="Albert L."/>
            <person name="Andreopoulos W."/>
            <person name="Angelini C."/>
            <person name="Antonin V."/>
            <person name="Barry K.W."/>
            <person name="Bougher N.L."/>
            <person name="Buchanan P."/>
            <person name="Buyck B."/>
            <person name="Bense V."/>
            <person name="Catcheside P."/>
            <person name="Chovatia M."/>
            <person name="Cooper J."/>
            <person name="Damon W."/>
            <person name="Desjardin D."/>
            <person name="Finy P."/>
            <person name="Geml J."/>
            <person name="Haridas S."/>
            <person name="Hughes K."/>
            <person name="Justo A."/>
            <person name="Karasinski D."/>
            <person name="Kautmanova I."/>
            <person name="Kiss B."/>
            <person name="Kocsube S."/>
            <person name="Kotiranta H."/>
            <person name="LaButti K.M."/>
            <person name="Lechner B.E."/>
            <person name="Liimatainen K."/>
            <person name="Lipzen A."/>
            <person name="Lukacs Z."/>
            <person name="Mihaltcheva S."/>
            <person name="Morgado L.N."/>
            <person name="Niskanen T."/>
            <person name="Noordeloos M.E."/>
            <person name="Ohm R.A."/>
            <person name="Ortiz-Santana B."/>
            <person name="Ovrebo C."/>
            <person name="Racz N."/>
            <person name="Riley R."/>
            <person name="Savchenko A."/>
            <person name="Shiryaev A."/>
            <person name="Soop K."/>
            <person name="Spirin V."/>
            <person name="Szebenyi C."/>
            <person name="Tomsovsky M."/>
            <person name="Tulloss R.E."/>
            <person name="Uehling J."/>
            <person name="Grigoriev I.V."/>
            <person name="Vagvolgyi C."/>
            <person name="Papp T."/>
            <person name="Martin F.M."/>
            <person name="Miettinen O."/>
            <person name="Hibbett D.S."/>
            <person name="Nagy L.G."/>
        </authorList>
    </citation>
    <scope>NUCLEOTIDE SEQUENCE [LARGE SCALE GENOMIC DNA]</scope>
    <source>
        <strain evidence="5 6">CBS 962.96</strain>
    </source>
</reference>
<dbReference type="PANTHER" id="PTHR22589">
    <property type="entry name" value="CARNITINE O-ACYLTRANSFERASE"/>
    <property type="match status" value="1"/>
</dbReference>
<dbReference type="PANTHER" id="PTHR22589:SF107">
    <property type="entry name" value="CHOLINE_CARNITINE ACYLTRANSFERASE DOMAIN-CONTAINING PROTEIN"/>
    <property type="match status" value="1"/>
</dbReference>
<keyword evidence="6" id="KW-1185">Reference proteome</keyword>
<gene>
    <name evidence="5" type="ORF">K435DRAFT_833654</name>
</gene>
<evidence type="ECO:0000313" key="5">
    <source>
        <dbReference type="EMBL" id="THV07310.1"/>
    </source>
</evidence>
<feature type="domain" description="Choline/carnitine acyltransferase" evidence="4">
    <location>
        <begin position="27"/>
        <end position="273"/>
    </location>
</feature>
<dbReference type="Gene3D" id="3.30.559.70">
    <property type="entry name" value="Choline/Carnitine o-acyltransferase, domain 2"/>
    <property type="match status" value="1"/>
</dbReference>
<proteinExistence type="inferred from homology"/>
<dbReference type="Gene3D" id="3.30.559.10">
    <property type="entry name" value="Chloramphenicol acetyltransferase-like domain"/>
    <property type="match status" value="2"/>
</dbReference>
<dbReference type="Pfam" id="PF00755">
    <property type="entry name" value="Carn_acyltransf"/>
    <property type="match status" value="2"/>
</dbReference>
<evidence type="ECO:0000256" key="1">
    <source>
        <dbReference type="ARBA" id="ARBA00005232"/>
    </source>
</evidence>
<dbReference type="AlphaFoldDB" id="A0A4S8MVI8"/>
<name>A0A4S8MVI8_DENBC</name>
<evidence type="ECO:0000259" key="4">
    <source>
        <dbReference type="Pfam" id="PF00755"/>
    </source>
</evidence>
<sequence>MFLARTRTRAVSNRRPSACLLMHANKQKYLASLEPLLQEESLRTGVPYEQAYALREKWADQFGNGIGKVCQERLKALDRASPNNWLDDNFWLKTYLEWRVPLLINSNWWLAFSDEEGHGGTSSASGFTNWQLRRAAWLTHRTLELKNKIDSLLQSGSLSRYHPNWSLVSRERIQNVQYLPNPSQSLRFVVSIVSARSPLSQLVVVIAKNWFYALRVYERNAVSGQPELVAASQILERMAAIAHDASTRPGEAPMIGVLSADNRDTWAQCNAETSHTCSRSPLKTTTFTKALSGLYSVFRLTLKHMLSTKNPKLDPSGQAGAMVPSMVGEHIIGQSVPEDFGRNTFDVEFNSGSSGDGWHRLDWITDSYIHSACVEAKERADRIISNSDDSVLWFEGFGCEWIKSLGLSSDAFVQLALQLAWFRTHPKESRFTATYETVLTRMFHKGRTETIRTLSTDSRRWVLVMDDPSVTADSKSALLLRALQTHTALTREAMTGRGIDRHLLGYETCLHRKSLYLLPNTLALNCSPTLSMVKVKSGF</sequence>
<feature type="domain" description="Choline/carnitine acyltransferase" evidence="4">
    <location>
        <begin position="352"/>
        <end position="509"/>
    </location>
</feature>
<accession>A0A4S8MVI8</accession>